<keyword evidence="3 15" id="KW-1003">Cell membrane</keyword>
<feature type="transmembrane region" description="Helical" evidence="15">
    <location>
        <begin position="39"/>
        <end position="58"/>
    </location>
</feature>
<dbReference type="InterPro" id="IPR028987">
    <property type="entry name" value="ATP_synth_B-like_membr_sf"/>
</dbReference>
<protein>
    <recommendedName>
        <fullName evidence="15">ATP synthase subunit b</fullName>
    </recommendedName>
    <alternativeName>
        <fullName evidence="15">ATP synthase F(0) sector subunit b</fullName>
    </alternativeName>
    <alternativeName>
        <fullName evidence="15">ATPase subunit I</fullName>
    </alternativeName>
    <alternativeName>
        <fullName evidence="15">F-type ATPase subunit b</fullName>
        <shortName evidence="15">F-ATPase subunit b</shortName>
    </alternativeName>
</protein>
<evidence type="ECO:0000256" key="17">
    <source>
        <dbReference type="SAM" id="Coils"/>
    </source>
</evidence>
<evidence type="ECO:0000256" key="3">
    <source>
        <dbReference type="ARBA" id="ARBA00022475"/>
    </source>
</evidence>
<comment type="subunit">
    <text evidence="13">F-type ATPases have 2 components, F(1) - the catalytic core - and F(0) - the membrane proton channel. F(1) has five subunits: alpha(3), beta(3), gamma(1), delta(1), epsilon(1). F(0) has four main subunits: a(1), b(2) and c(10-14). The alpha and beta chains form an alternating ring which encloses part of the gamma chain. F(1) is attached to F(0) by a central stalk formed by the gamma and epsilon chains, while a peripheral stalk is formed by the delta and b chains.</text>
</comment>
<dbReference type="PANTHER" id="PTHR33445">
    <property type="entry name" value="ATP SYNTHASE SUBUNIT B', CHLOROPLASTIC"/>
    <property type="match status" value="1"/>
</dbReference>
<keyword evidence="4 15" id="KW-0138">CF(0)</keyword>
<comment type="function">
    <text evidence="11 15">F(1)F(0) ATP synthase produces ATP from ADP in the presence of a proton or sodium gradient. F-type ATPases consist of two structural domains, F(1) containing the extramembraneous catalytic core and F(0) containing the membrane proton channel, linked together by a central stalk and a peripheral stalk. During catalysis, ATP synthesis in the catalytic domain of F(1) is coupled via a rotary mechanism of the central stalk subunits to proton translocation.</text>
</comment>
<keyword evidence="6 15" id="KW-0375">Hydrogen ion transport</keyword>
<evidence type="ECO:0000313" key="19">
    <source>
        <dbReference type="EMBL" id="MEK9502844.1"/>
    </source>
</evidence>
<evidence type="ECO:0000256" key="6">
    <source>
        <dbReference type="ARBA" id="ARBA00022781"/>
    </source>
</evidence>
<comment type="caution">
    <text evidence="19">The sequence shown here is derived from an EMBL/GenBank/DDBJ whole genome shotgun (WGS) entry which is preliminary data.</text>
</comment>
<evidence type="ECO:0000256" key="8">
    <source>
        <dbReference type="ARBA" id="ARBA00023065"/>
    </source>
</evidence>
<dbReference type="PANTHER" id="PTHR33445:SF1">
    <property type="entry name" value="ATP SYNTHASE SUBUNIT B"/>
    <property type="match status" value="1"/>
</dbReference>
<gene>
    <name evidence="15 19" type="primary">atpF</name>
    <name evidence="19" type="ORF">WI372_17745</name>
</gene>
<organism evidence="19 20">
    <name type="scientific">Gaopeijia maritima</name>
    <dbReference type="NCBI Taxonomy" id="3119007"/>
    <lineage>
        <taxon>Bacteria</taxon>
        <taxon>Pseudomonadati</taxon>
        <taxon>Gemmatimonadota</taxon>
        <taxon>Longimicrobiia</taxon>
        <taxon>Gaopeijiales</taxon>
        <taxon>Gaopeijiaceae</taxon>
        <taxon>Gaopeijia</taxon>
    </lineage>
</organism>
<evidence type="ECO:0000256" key="2">
    <source>
        <dbReference type="ARBA" id="ARBA00022448"/>
    </source>
</evidence>
<keyword evidence="17" id="KW-0175">Coiled coil</keyword>
<comment type="subunit">
    <text evidence="15">F-type ATPases have 2 components, F(1) - the catalytic core - and F(0) - the membrane proton channel. F(1) has five subunits: alpha(3), beta(3), gamma(1), delta(1), epsilon(1). F(0) has three main subunits: a(1), b(2) and c(10-14). The alpha and beta chains form an alternating ring which encloses part of the gamma chain. F(1) is attached to F(0) by a central stalk formed by the gamma and epsilon chains, while a peripheral stalk is formed by the delta and b chains.</text>
</comment>
<dbReference type="Proteomes" id="UP001484239">
    <property type="component" value="Unassembled WGS sequence"/>
</dbReference>
<evidence type="ECO:0000256" key="1">
    <source>
        <dbReference type="ARBA" id="ARBA00005513"/>
    </source>
</evidence>
<evidence type="ECO:0000256" key="5">
    <source>
        <dbReference type="ARBA" id="ARBA00022692"/>
    </source>
</evidence>
<evidence type="ECO:0000256" key="16">
    <source>
        <dbReference type="RuleBase" id="RU003848"/>
    </source>
</evidence>
<keyword evidence="9 15" id="KW-0472">Membrane</keyword>
<proteinExistence type="inferred from homology"/>
<keyword evidence="8 15" id="KW-0406">Ion transport</keyword>
<feature type="signal peptide" evidence="18">
    <location>
        <begin position="1"/>
        <end position="21"/>
    </location>
</feature>
<evidence type="ECO:0000256" key="11">
    <source>
        <dbReference type="ARBA" id="ARBA00025198"/>
    </source>
</evidence>
<comment type="similarity">
    <text evidence="1 15 16">Belongs to the ATPase B chain family.</text>
</comment>
<dbReference type="InterPro" id="IPR002146">
    <property type="entry name" value="ATP_synth_b/b'su_bac/chlpt"/>
</dbReference>
<accession>A0ABU9EDK6</accession>
<dbReference type="SUPFAM" id="SSF81573">
    <property type="entry name" value="F1F0 ATP synthase subunit B, membrane domain"/>
    <property type="match status" value="1"/>
</dbReference>
<reference evidence="19 20" key="1">
    <citation type="submission" date="2024-02" db="EMBL/GenBank/DDBJ databases">
        <title>A novel Gemmatimonadota bacterium.</title>
        <authorList>
            <person name="Du Z.-J."/>
            <person name="Ye Y.-Q."/>
        </authorList>
    </citation>
    <scope>NUCLEOTIDE SEQUENCE [LARGE SCALE GENOMIC DNA]</scope>
    <source>
        <strain evidence="19 20">DH-20</strain>
    </source>
</reference>
<keyword evidence="18" id="KW-0732">Signal</keyword>
<name>A0ABU9EDK6_9BACT</name>
<evidence type="ECO:0000256" key="10">
    <source>
        <dbReference type="ARBA" id="ARBA00023310"/>
    </source>
</evidence>
<feature type="coiled-coil region" evidence="17">
    <location>
        <begin position="65"/>
        <end position="158"/>
    </location>
</feature>
<keyword evidence="20" id="KW-1185">Reference proteome</keyword>
<evidence type="ECO:0000313" key="20">
    <source>
        <dbReference type="Proteomes" id="UP001484239"/>
    </source>
</evidence>
<dbReference type="RefSeq" id="WP_405281846.1">
    <property type="nucleotide sequence ID" value="NZ_CP144380.1"/>
</dbReference>
<keyword evidence="7 15" id="KW-1133">Transmembrane helix</keyword>
<evidence type="ECO:0000256" key="9">
    <source>
        <dbReference type="ARBA" id="ARBA00023136"/>
    </source>
</evidence>
<evidence type="ECO:0000256" key="18">
    <source>
        <dbReference type="SAM" id="SignalP"/>
    </source>
</evidence>
<sequence length="198" mass="21190">MTVKRTLVTGLALIAVHPAVAAAAESEGGGLFAVNPGLSVWASVVFLALLGILWRFAWGPILGAVEAREERIQSALDESAAQREEAARLLTEHKAQLADARRQAGEILAEGRAAADRLRKELEEKARAEAQGIVESARREIEREKERALAELRAESVDLALAAAGKLMKEQLDDTRHRELVVGFLDELGSAEAGGAPA</sequence>
<dbReference type="InterPro" id="IPR050059">
    <property type="entry name" value="ATP_synthase_B_chain"/>
</dbReference>
<keyword evidence="10 15" id="KW-0066">ATP synthesis</keyword>
<evidence type="ECO:0000256" key="14">
    <source>
        <dbReference type="ARBA" id="ARBA00037847"/>
    </source>
</evidence>
<keyword evidence="2 15" id="KW-0813">Transport</keyword>
<dbReference type="Gene3D" id="1.20.5.620">
    <property type="entry name" value="F1F0 ATP synthase subunit B, membrane domain"/>
    <property type="match status" value="1"/>
</dbReference>
<dbReference type="HAMAP" id="MF_01398">
    <property type="entry name" value="ATP_synth_b_bprime"/>
    <property type="match status" value="1"/>
</dbReference>
<dbReference type="Pfam" id="PF00430">
    <property type="entry name" value="ATP-synt_B"/>
    <property type="match status" value="1"/>
</dbReference>
<dbReference type="InterPro" id="IPR005864">
    <property type="entry name" value="ATP_synth_F0_bsu_bac"/>
</dbReference>
<evidence type="ECO:0000256" key="4">
    <source>
        <dbReference type="ARBA" id="ARBA00022547"/>
    </source>
</evidence>
<evidence type="ECO:0000256" key="15">
    <source>
        <dbReference type="HAMAP-Rule" id="MF_01398"/>
    </source>
</evidence>
<dbReference type="CDD" id="cd06503">
    <property type="entry name" value="ATP-synt_Fo_b"/>
    <property type="match status" value="1"/>
</dbReference>
<dbReference type="NCBIfam" id="TIGR01144">
    <property type="entry name" value="ATP_synt_b"/>
    <property type="match status" value="1"/>
</dbReference>
<evidence type="ECO:0000256" key="7">
    <source>
        <dbReference type="ARBA" id="ARBA00022989"/>
    </source>
</evidence>
<keyword evidence="5 15" id="KW-0812">Transmembrane</keyword>
<dbReference type="EMBL" id="JBBHLI010000016">
    <property type="protein sequence ID" value="MEK9502844.1"/>
    <property type="molecule type" value="Genomic_DNA"/>
</dbReference>
<comment type="function">
    <text evidence="12">Component of the F(0) channel, it forms part of the peripheral stalk, linking F(1) to F(0). The b'-subunit is a diverged and duplicated form of b found in plants and photosynthetic bacteria.</text>
</comment>
<feature type="chain" id="PRO_5047024772" description="ATP synthase subunit b" evidence="18">
    <location>
        <begin position="22"/>
        <end position="198"/>
    </location>
</feature>
<evidence type="ECO:0000256" key="13">
    <source>
        <dbReference type="ARBA" id="ARBA00026054"/>
    </source>
</evidence>
<comment type="subcellular location">
    <subcellularLocation>
        <location evidence="15">Cell membrane</location>
        <topology evidence="15">Single-pass membrane protein</topology>
    </subcellularLocation>
    <subcellularLocation>
        <location evidence="14">Endomembrane system</location>
        <topology evidence="14">Single-pass membrane protein</topology>
    </subcellularLocation>
</comment>
<evidence type="ECO:0000256" key="12">
    <source>
        <dbReference type="ARBA" id="ARBA00025614"/>
    </source>
</evidence>